<evidence type="ECO:0000313" key="10">
    <source>
        <dbReference type="Proteomes" id="UP000247565"/>
    </source>
</evidence>
<dbReference type="Gene3D" id="3.30.950.10">
    <property type="entry name" value="Methyltransferase, Cobalt-precorrin-4 Transmethylase, Domain 2"/>
    <property type="match status" value="1"/>
</dbReference>
<evidence type="ECO:0000256" key="4">
    <source>
        <dbReference type="ARBA" id="ARBA00022603"/>
    </source>
</evidence>
<dbReference type="PANTHER" id="PTHR43467:SF2">
    <property type="entry name" value="COBALT-PRECORRIN-2 C(20)-METHYLTRANSFERASE"/>
    <property type="match status" value="1"/>
</dbReference>
<dbReference type="UniPathway" id="UPA00148"/>
<dbReference type="Proteomes" id="UP000247565">
    <property type="component" value="Unassembled WGS sequence"/>
</dbReference>
<dbReference type="InterPro" id="IPR035996">
    <property type="entry name" value="4pyrrol_Methylase_sf"/>
</dbReference>
<evidence type="ECO:0000313" key="9">
    <source>
        <dbReference type="EMBL" id="PXZ02004.1"/>
    </source>
</evidence>
<keyword evidence="4 9" id="KW-0489">Methyltransferase</keyword>
<keyword evidence="5 9" id="KW-0808">Transferase</keyword>
<evidence type="ECO:0000256" key="3">
    <source>
        <dbReference type="ARBA" id="ARBA00022573"/>
    </source>
</evidence>
<proteinExistence type="inferred from homology"/>
<evidence type="ECO:0000256" key="1">
    <source>
        <dbReference type="ARBA" id="ARBA00004953"/>
    </source>
</evidence>
<keyword evidence="3" id="KW-0169">Cobalamin biosynthesis</keyword>
<comment type="caution">
    <text evidence="9">The sequence shown here is derived from an EMBL/GenBank/DDBJ whole genome shotgun (WGS) entry which is preliminary data.</text>
</comment>
<evidence type="ECO:0000256" key="6">
    <source>
        <dbReference type="ARBA" id="ARBA00022691"/>
    </source>
</evidence>
<dbReference type="InterPro" id="IPR014776">
    <property type="entry name" value="4pyrrole_Mease_sub2"/>
</dbReference>
<evidence type="ECO:0000256" key="7">
    <source>
        <dbReference type="PIRNR" id="PIRNR036427"/>
    </source>
</evidence>
<dbReference type="InterPro" id="IPR014777">
    <property type="entry name" value="4pyrrole_Mease_sub1"/>
</dbReference>
<dbReference type="EMBL" id="QGLT01000001">
    <property type="protein sequence ID" value="PXZ02004.1"/>
    <property type="molecule type" value="Genomic_DNA"/>
</dbReference>
<dbReference type="Pfam" id="PF00590">
    <property type="entry name" value="TP_methylase"/>
    <property type="match status" value="1"/>
</dbReference>
<dbReference type="PIRSF" id="PIRSF036427">
    <property type="entry name" value="Precrrn-2_mtase"/>
    <property type="match status" value="1"/>
</dbReference>
<dbReference type="SUPFAM" id="SSF53790">
    <property type="entry name" value="Tetrapyrrole methylase"/>
    <property type="match status" value="1"/>
</dbReference>
<dbReference type="GO" id="GO:0009236">
    <property type="term" value="P:cobalamin biosynthetic process"/>
    <property type="evidence" value="ECO:0007669"/>
    <property type="project" value="UniProtKB-UniRule"/>
</dbReference>
<dbReference type="GO" id="GO:0030788">
    <property type="term" value="F:precorrin-2 C20-methyltransferase activity"/>
    <property type="evidence" value="ECO:0007669"/>
    <property type="project" value="InterPro"/>
</dbReference>
<keyword evidence="6" id="KW-0949">S-adenosyl-L-methionine</keyword>
<evidence type="ECO:0000256" key="2">
    <source>
        <dbReference type="ARBA" id="ARBA00005879"/>
    </source>
</evidence>
<evidence type="ECO:0000259" key="8">
    <source>
        <dbReference type="Pfam" id="PF00590"/>
    </source>
</evidence>
<protein>
    <submittedName>
        <fullName evidence="9">Precorrin-2 C(20)-methyltransferase</fullName>
    </submittedName>
</protein>
<comment type="pathway">
    <text evidence="1">Cofactor biosynthesis; adenosylcobalamin biosynthesis.</text>
</comment>
<dbReference type="Gene3D" id="3.40.1010.10">
    <property type="entry name" value="Cobalt-precorrin-4 Transmethylase, Domain 1"/>
    <property type="match status" value="1"/>
</dbReference>
<evidence type="ECO:0000256" key="5">
    <source>
        <dbReference type="ARBA" id="ARBA00022679"/>
    </source>
</evidence>
<dbReference type="InterPro" id="IPR000878">
    <property type="entry name" value="4pyrrol_Mease"/>
</dbReference>
<gene>
    <name evidence="9" type="primary">cobI</name>
    <name evidence="9" type="ORF">DK869_03150</name>
</gene>
<dbReference type="GO" id="GO:0032259">
    <property type="term" value="P:methylation"/>
    <property type="evidence" value="ECO:0007669"/>
    <property type="project" value="UniProtKB-KW"/>
</dbReference>
<dbReference type="CDD" id="cd11645">
    <property type="entry name" value="Precorrin_2_C20_MT"/>
    <property type="match status" value="1"/>
</dbReference>
<name>A0A318N7X6_9PROT</name>
<reference evidence="9 10" key="1">
    <citation type="submission" date="2018-05" db="EMBL/GenBank/DDBJ databases">
        <title>Reference genomes for bee gut microbiota database.</title>
        <authorList>
            <person name="Ellegaard K.M."/>
        </authorList>
    </citation>
    <scope>NUCLEOTIDE SEQUENCE [LARGE SCALE GENOMIC DNA]</scope>
    <source>
        <strain evidence="9 10">ESL0284</strain>
    </source>
</reference>
<dbReference type="OrthoDB" id="9804789at2"/>
<organism evidence="9 10">
    <name type="scientific">Commensalibacter melissae</name>
    <dbReference type="NCBI Taxonomy" id="2070537"/>
    <lineage>
        <taxon>Bacteria</taxon>
        <taxon>Pseudomonadati</taxon>
        <taxon>Pseudomonadota</taxon>
        <taxon>Alphaproteobacteria</taxon>
        <taxon>Acetobacterales</taxon>
        <taxon>Acetobacteraceae</taxon>
    </lineage>
</organism>
<accession>A0A318N7X6</accession>
<comment type="similarity">
    <text evidence="2 7">Belongs to the precorrin methyltransferase family.</text>
</comment>
<dbReference type="NCBIfam" id="TIGR01467">
    <property type="entry name" value="cobI_cbiL"/>
    <property type="match status" value="1"/>
</dbReference>
<keyword evidence="10" id="KW-1185">Reference proteome</keyword>
<dbReference type="PANTHER" id="PTHR43467">
    <property type="entry name" value="COBALT-PRECORRIN-2 C(20)-METHYLTRANSFERASE"/>
    <property type="match status" value="1"/>
</dbReference>
<dbReference type="RefSeq" id="WP_110438522.1">
    <property type="nucleotide sequence ID" value="NZ_CP046393.1"/>
</dbReference>
<dbReference type="InterPro" id="IPR006364">
    <property type="entry name" value="CobI/CbiL/CobIJ_dom"/>
</dbReference>
<sequence>MKGTLFILGMGPGDPELVTKKAGRILNSLSFIAYFCKKGEMGHARQIATPFLIHELTELRFEYPLTTEIPHYAPEYKETLETFYDHCAYKIQKKLDEGQDIGLLCEGDPLLYGSAIYILERLQEQYTIETIPGVMAMNGCWSRLHLPIVRNDQTLTILSATLPLDKLLVKLNQCESIVIMKIGRNLAKVKTALKQTHLLEQATYIERGTQNQERILPLSQMQDEKAPYFSLILIAGKEN</sequence>
<feature type="domain" description="Tetrapyrrole methylase" evidence="8">
    <location>
        <begin position="5"/>
        <end position="216"/>
    </location>
</feature>
<dbReference type="InterPro" id="IPR012382">
    <property type="entry name" value="CobI/CbiL"/>
</dbReference>
<dbReference type="AlphaFoldDB" id="A0A318N7X6"/>